<dbReference type="EMBL" id="CYRY02045528">
    <property type="protein sequence ID" value="VCX40985.1"/>
    <property type="molecule type" value="Genomic_DNA"/>
</dbReference>
<dbReference type="AlphaFoldDB" id="A0A9X9MAT7"/>
<sequence length="70" mass="7625">GSVWSSSSSHRLRKLAVGPCGGSAQVRPTRTGLWSWDATPGQQPLLVVGMCVRYRDRRSRGSLECRRGGP</sequence>
<protein>
    <submittedName>
        <fullName evidence="1">Uncharacterized protein</fullName>
    </submittedName>
</protein>
<accession>A0A9X9MAT7</accession>
<reference evidence="1 2" key="1">
    <citation type="submission" date="2018-10" db="EMBL/GenBank/DDBJ databases">
        <authorList>
            <person name="Ekblom R."/>
            <person name="Jareborg N."/>
        </authorList>
    </citation>
    <scope>NUCLEOTIDE SEQUENCE [LARGE SCALE GENOMIC DNA]</scope>
    <source>
        <tissue evidence="1">Muscle</tissue>
    </source>
</reference>
<evidence type="ECO:0000313" key="1">
    <source>
        <dbReference type="EMBL" id="VCX40985.1"/>
    </source>
</evidence>
<feature type="non-terminal residue" evidence="1">
    <location>
        <position position="1"/>
    </location>
</feature>
<keyword evidence="2" id="KW-1185">Reference proteome</keyword>
<dbReference type="Proteomes" id="UP000269945">
    <property type="component" value="Unassembled WGS sequence"/>
</dbReference>
<organism evidence="1 2">
    <name type="scientific">Gulo gulo</name>
    <name type="common">Wolverine</name>
    <name type="synonym">Gluton</name>
    <dbReference type="NCBI Taxonomy" id="48420"/>
    <lineage>
        <taxon>Eukaryota</taxon>
        <taxon>Metazoa</taxon>
        <taxon>Chordata</taxon>
        <taxon>Craniata</taxon>
        <taxon>Vertebrata</taxon>
        <taxon>Euteleostomi</taxon>
        <taxon>Mammalia</taxon>
        <taxon>Eutheria</taxon>
        <taxon>Laurasiatheria</taxon>
        <taxon>Carnivora</taxon>
        <taxon>Caniformia</taxon>
        <taxon>Musteloidea</taxon>
        <taxon>Mustelidae</taxon>
        <taxon>Guloninae</taxon>
        <taxon>Gulo</taxon>
    </lineage>
</organism>
<gene>
    <name evidence="1" type="ORF">BN2614_LOCUS2</name>
</gene>
<comment type="caution">
    <text evidence="1">The sequence shown here is derived from an EMBL/GenBank/DDBJ whole genome shotgun (WGS) entry which is preliminary data.</text>
</comment>
<name>A0A9X9MAT7_GULGU</name>
<proteinExistence type="predicted"/>
<evidence type="ECO:0000313" key="2">
    <source>
        <dbReference type="Proteomes" id="UP000269945"/>
    </source>
</evidence>